<evidence type="ECO:0000259" key="2">
    <source>
        <dbReference type="Pfam" id="PF07110"/>
    </source>
</evidence>
<dbReference type="AlphaFoldDB" id="A0A6G1JLD5"/>
<dbReference type="InterPro" id="IPR009799">
    <property type="entry name" value="EthD_dom"/>
</dbReference>
<evidence type="ECO:0000313" key="4">
    <source>
        <dbReference type="Proteomes" id="UP000799291"/>
    </source>
</evidence>
<dbReference type="Pfam" id="PF07110">
    <property type="entry name" value="EthD"/>
    <property type="match status" value="1"/>
</dbReference>
<reference evidence="3" key="1">
    <citation type="journal article" date="2020" name="Stud. Mycol.">
        <title>101 Dothideomycetes genomes: a test case for predicting lifestyles and emergence of pathogens.</title>
        <authorList>
            <person name="Haridas S."/>
            <person name="Albert R."/>
            <person name="Binder M."/>
            <person name="Bloem J."/>
            <person name="Labutti K."/>
            <person name="Salamov A."/>
            <person name="Andreopoulos B."/>
            <person name="Baker S."/>
            <person name="Barry K."/>
            <person name="Bills G."/>
            <person name="Bluhm B."/>
            <person name="Cannon C."/>
            <person name="Castanera R."/>
            <person name="Culley D."/>
            <person name="Daum C."/>
            <person name="Ezra D."/>
            <person name="Gonzalez J."/>
            <person name="Henrissat B."/>
            <person name="Kuo A."/>
            <person name="Liang C."/>
            <person name="Lipzen A."/>
            <person name="Lutzoni F."/>
            <person name="Magnuson J."/>
            <person name="Mondo S."/>
            <person name="Nolan M."/>
            <person name="Ohm R."/>
            <person name="Pangilinan J."/>
            <person name="Park H.-J."/>
            <person name="Ramirez L."/>
            <person name="Alfaro M."/>
            <person name="Sun H."/>
            <person name="Tritt A."/>
            <person name="Yoshinaga Y."/>
            <person name="Zwiers L.-H."/>
            <person name="Turgeon B."/>
            <person name="Goodwin S."/>
            <person name="Spatafora J."/>
            <person name="Crous P."/>
            <person name="Grigoriev I."/>
        </authorList>
    </citation>
    <scope>NUCLEOTIDE SEQUENCE</scope>
    <source>
        <strain evidence="3">CBS 122367</strain>
    </source>
</reference>
<evidence type="ECO:0000256" key="1">
    <source>
        <dbReference type="ARBA" id="ARBA00005986"/>
    </source>
</evidence>
<dbReference type="Proteomes" id="UP000799291">
    <property type="component" value="Unassembled WGS sequence"/>
</dbReference>
<gene>
    <name evidence="3" type="ORF">K458DRAFT_262784</name>
</gene>
<dbReference type="SUPFAM" id="SSF54909">
    <property type="entry name" value="Dimeric alpha+beta barrel"/>
    <property type="match status" value="1"/>
</dbReference>
<organism evidence="3 4">
    <name type="scientific">Lentithecium fluviatile CBS 122367</name>
    <dbReference type="NCBI Taxonomy" id="1168545"/>
    <lineage>
        <taxon>Eukaryota</taxon>
        <taxon>Fungi</taxon>
        <taxon>Dikarya</taxon>
        <taxon>Ascomycota</taxon>
        <taxon>Pezizomycotina</taxon>
        <taxon>Dothideomycetes</taxon>
        <taxon>Pleosporomycetidae</taxon>
        <taxon>Pleosporales</taxon>
        <taxon>Massarineae</taxon>
        <taxon>Lentitheciaceae</taxon>
        <taxon>Lentithecium</taxon>
    </lineage>
</organism>
<comment type="similarity">
    <text evidence="1">Belongs to the tpcK family.</text>
</comment>
<keyword evidence="4" id="KW-1185">Reference proteome</keyword>
<sequence length="129" mass="14886">MVYALVALFSRREDLTHDEFKHIFEGTFIPLLEKVSGPLFPLTYSRRYIAHHGNDEQRKKKGALGLDTLVIGKEEDVPWDCIADMTFEDDLHMNQFLNFINEEGPGDQIMSCEATFSDTSKLRIIMMEN</sequence>
<feature type="domain" description="EthD" evidence="2">
    <location>
        <begin position="12"/>
        <end position="120"/>
    </location>
</feature>
<name>A0A6G1JLD5_9PLEO</name>
<dbReference type="InterPro" id="IPR011008">
    <property type="entry name" value="Dimeric_a/b-barrel"/>
</dbReference>
<accession>A0A6G1JLD5</accession>
<dbReference type="Gene3D" id="3.30.70.100">
    <property type="match status" value="1"/>
</dbReference>
<protein>
    <recommendedName>
        <fullName evidence="2">EthD domain-containing protein</fullName>
    </recommendedName>
</protein>
<proteinExistence type="inferred from homology"/>
<dbReference type="GO" id="GO:0016491">
    <property type="term" value="F:oxidoreductase activity"/>
    <property type="evidence" value="ECO:0007669"/>
    <property type="project" value="InterPro"/>
</dbReference>
<dbReference type="EMBL" id="MU005570">
    <property type="protein sequence ID" value="KAF2690969.1"/>
    <property type="molecule type" value="Genomic_DNA"/>
</dbReference>
<dbReference type="OrthoDB" id="2519291at2759"/>
<feature type="non-terminal residue" evidence="3">
    <location>
        <position position="129"/>
    </location>
</feature>
<evidence type="ECO:0000313" key="3">
    <source>
        <dbReference type="EMBL" id="KAF2690969.1"/>
    </source>
</evidence>